<evidence type="ECO:0000313" key="4">
    <source>
        <dbReference type="Proteomes" id="UP001160519"/>
    </source>
</evidence>
<feature type="domain" description="Tape measure protein N-terminal" evidence="2">
    <location>
        <begin position="63"/>
        <end position="254"/>
    </location>
</feature>
<sequence>MSDLSLSLRIRANADGTVSVINGVGNSINRVTESTDRATQSMRHMAHMAAGAFGIDWAAGKAKELIQLADQMTLLDGRIKIATKTTQDYINSSKELVAISMRTGTAFEANATIFARINKAMEDMGGSARHTTALTETLAQTMRISGAGAQEAASTIRQLSQAMASGVLRGDEFNSVMENAPRLAQALASGLNVSIGSLRAMAEAGELTSKRVIEAIQSQSNVIDEEFGKIPLTVGAAMTNISTAFGQYVLEANKGSGATAGLAGQLNLLASNLAPVIDGVLTLGKIAAAVFAGQIAIALSTYVKAKYAAITAEMAHAAAITIDLERTVVLTAAQAANTSATVASLQAQFAVTTAMGARIAITNSLNIALVAQTSATAAATAATNALSASAASAALSLKSLLSVTSLVNIALAGLVGWEIGSWLNKFETVRRVANDSLFAILTMINEVSYKFNQVSALFSGKDLTGLTAAYEAEKASLQDLISENNTYVKGVTDAAAAATQQTSALAPLAAGHEAVGKAVKANAAGLSETEKAAKSHADAISNEIAALTDQHNKLSLTERAYQLLKFSALGMSDAVNASSIAIWDSNKALEAQKAGVDAGVSAMDAENMKYKELTLSARDYYAAKLQAQGVNPEGIQKNLKQFDANADVTANNADITAAITAMDSYTSSIASAKSETQNLGDVTGAVLDGALGGIRLLASAFDKLIESTEKNAEAMTKLGVNRAGNDAAQLKANQAITRSVVSGSMLESAAIVKRAEIKQRWSINEIAFAKEQAELEDQRTREALANGSRIAGAASKMFEEKSAAARAFHGIEMGLAALSMAMAIKKMVVDLAAGAAAMFGQSGWGGFAGVAAMGVVMAGLGVAMTGSSAKSPGPQGLAADTGTVLGDSTAKSESIDRTYQLLKDIHADEYAELRGINAGIASLSSGITDVVTRLFQAGGMTTVNAAGSKITGIHGMLNSIDPLGSMGLDPIGQFILGGLFGGKKTNKVVAQGISTGETSIADIMTGGNLSAQQFAQIETKTSGGWFGKDKYKTSNQYSELDAGTQKALNSVFKSMGSTMLGLADNLGLGLSDRVKNYIIPALNVDLKGLDGEAAAKKLNGVISASLDTMSTSVFGDILSQYQQLGEGMLETAVRIVNQMAVVKDALSTSGLSIGTDAIALSDSLVKAAGGLQEFQKQFDTYYDKFYTGAEKQQRLQSKMSDQLSDVNLSLASSRDSYRQQLEAVNLNTEAGREQYSTLLRLSGAADEYYTTLENLAVEQQNLVAQQRSLDIALMEAQGKAAEALAASRADELAAMDKTLRATQNMIYAINDLAAAQEKALTSANKTVDEAMSRLTRSVSAEKAVLAEKYKADSDALSEQLKGTLKVNAEQKKSSGDLLTSIRSIAGKLRSALDSTVIETAELTYQRRLTAQTVLQSALAFAKSGGALSGFAGIESSLDDIAKPSEQLFSSFEEYARDQGRTANVITNLAGFADAQVSVAEQTLIAIDFAANAAQKYYDEQYRLLTDAYTAETTRLDQIIKDAQTQIDVLRGIDNSVISVADALRALSAALLSLRAIAPPPPSKAAQTALKKVEGSIANGDYQSSGGAAYSAATQLITGNTGNTYTMPVAQTWVNDQLAVGNPTLIYNKAISEGISAQSLDTLMGWSAGTSNGWASENRLPTFATGGDHLGGLRIVGENGPELESTGPSRIFNAQQTRGILSGGQNTDEWVAEIRALRKTVERLEQQLEQVKTNTGGTERNTRDTATVLGKVTLGGTTVRTTSA</sequence>
<feature type="coiled-coil region" evidence="1">
    <location>
        <begin position="1706"/>
        <end position="1740"/>
    </location>
</feature>
<evidence type="ECO:0000313" key="3">
    <source>
        <dbReference type="EMBL" id="MDI1231330.1"/>
    </source>
</evidence>
<dbReference type="InterPro" id="IPR013491">
    <property type="entry name" value="Tape_meas_N"/>
</dbReference>
<protein>
    <submittedName>
        <fullName evidence="3">Tape measure protein</fullName>
    </submittedName>
</protein>
<proteinExistence type="predicted"/>
<dbReference type="NCBIfam" id="TIGR02675">
    <property type="entry name" value="tape_meas_nterm"/>
    <property type="match status" value="1"/>
</dbReference>
<name>A0AA43Q5Y9_9GAMM</name>
<reference evidence="3" key="1">
    <citation type="submission" date="2023-01" db="EMBL/GenBank/DDBJ databases">
        <title>Biogeochemical cycle of methane in antarctic sediments.</title>
        <authorList>
            <person name="Roldan D.M."/>
            <person name="Menes R.J."/>
        </authorList>
    </citation>
    <scope>NUCLEOTIDE SEQUENCE [LARGE SCALE GENOMIC DNA]</scope>
    <source>
        <strain evidence="3">K-2018 MAG008</strain>
    </source>
</reference>
<dbReference type="Pfam" id="PF20155">
    <property type="entry name" value="TMP_3"/>
    <property type="match status" value="1"/>
</dbReference>
<comment type="caution">
    <text evidence="3">The sequence shown here is derived from an EMBL/GenBank/DDBJ whole genome shotgun (WGS) entry which is preliminary data.</text>
</comment>
<keyword evidence="4" id="KW-1185">Reference proteome</keyword>
<dbReference type="EMBL" id="JAQSDF010000027">
    <property type="protein sequence ID" value="MDI1231330.1"/>
    <property type="molecule type" value="Genomic_DNA"/>
</dbReference>
<evidence type="ECO:0000259" key="2">
    <source>
        <dbReference type="Pfam" id="PF20155"/>
    </source>
</evidence>
<evidence type="ECO:0000256" key="1">
    <source>
        <dbReference type="SAM" id="Coils"/>
    </source>
</evidence>
<gene>
    <name evidence="3" type="ORF">PSU93_09295</name>
</gene>
<accession>A0AA43Q5Y9</accession>
<dbReference type="Proteomes" id="UP001160519">
    <property type="component" value="Unassembled WGS sequence"/>
</dbReference>
<keyword evidence="1" id="KW-0175">Coiled coil</keyword>
<organism evidence="3 4">
    <name type="scientific">Candidatus Methylobacter titanis</name>
    <dbReference type="NCBI Taxonomy" id="3053457"/>
    <lineage>
        <taxon>Bacteria</taxon>
        <taxon>Pseudomonadati</taxon>
        <taxon>Pseudomonadota</taxon>
        <taxon>Gammaproteobacteria</taxon>
        <taxon>Methylococcales</taxon>
        <taxon>Methylococcaceae</taxon>
        <taxon>Methylobacter</taxon>
    </lineage>
</organism>